<dbReference type="Proteomes" id="UP000032749">
    <property type="component" value="Chromosome"/>
</dbReference>
<protein>
    <submittedName>
        <fullName evidence="2">Uncharacterized protein</fullName>
    </submittedName>
</protein>
<proteinExistence type="predicted"/>
<keyword evidence="3" id="KW-1185">Reference proteome</keyword>
<feature type="transmembrane region" description="Helical" evidence="1">
    <location>
        <begin position="6"/>
        <end position="22"/>
    </location>
</feature>
<evidence type="ECO:0000313" key="2">
    <source>
        <dbReference type="EMBL" id="CCK76282.1"/>
    </source>
</evidence>
<keyword evidence="1" id="KW-1133">Transmembrane helix</keyword>
<feature type="transmembrane region" description="Helical" evidence="1">
    <location>
        <begin position="43"/>
        <end position="72"/>
    </location>
</feature>
<dbReference type="EMBL" id="FO203512">
    <property type="protein sequence ID" value="CCK76282.1"/>
    <property type="molecule type" value="Genomic_DNA"/>
</dbReference>
<dbReference type="STRING" id="698738.OLEAN_C21060"/>
<dbReference type="KEGG" id="oai:OLEAN_C21060"/>
<name>R4YMZ1_OLEAN</name>
<sequence length="113" mass="12873">MFDNVVQWLVYAVSALACFWAWDKMFFWLVQKDMKSIVRILGAVLLFTPAPLTVEASNYAPAFLVIIFRTFLENNAPILDAVICMLVGLFAGLILMSLLSLFNFLRTKFSQQN</sequence>
<accession>R4YMZ1</accession>
<organism evidence="2 3">
    <name type="scientific">Oleispira antarctica RB-8</name>
    <dbReference type="NCBI Taxonomy" id="698738"/>
    <lineage>
        <taxon>Bacteria</taxon>
        <taxon>Pseudomonadati</taxon>
        <taxon>Pseudomonadota</taxon>
        <taxon>Gammaproteobacteria</taxon>
        <taxon>Oceanospirillales</taxon>
        <taxon>Oceanospirillaceae</taxon>
        <taxon>Oleispira</taxon>
    </lineage>
</organism>
<keyword evidence="1" id="KW-0812">Transmembrane</keyword>
<dbReference type="HOGENOM" id="CLU_2130882_0_0_6"/>
<reference evidence="2 3" key="1">
    <citation type="journal article" date="2013" name="Nat. Commun.">
        <title>Genome sequence and functional genomic analysis of the oil-degrading bacterium Oleispira antarctica.</title>
        <authorList>
            <person name="Kube M."/>
            <person name="Chernikova T.N."/>
            <person name="Al-Ramahi Y."/>
            <person name="Beloqui A."/>
            <person name="Lopez-Cortez N."/>
            <person name="Guazzaroni M.E."/>
            <person name="Heipieper H.J."/>
            <person name="Klages S."/>
            <person name="Kotsyurbenko O.R."/>
            <person name="Langer I."/>
            <person name="Nechitaylo T.Y."/>
            <person name="Lunsdorf H."/>
            <person name="Fernandez M."/>
            <person name="Juarez S."/>
            <person name="Ciordia S."/>
            <person name="Singer A."/>
            <person name="Kagan O."/>
            <person name="Egorova O."/>
            <person name="Petit P.A."/>
            <person name="Stogios P."/>
            <person name="Kim Y."/>
            <person name="Tchigvintsev A."/>
            <person name="Flick R."/>
            <person name="Denaro R."/>
            <person name="Genovese M."/>
            <person name="Albar J.P."/>
            <person name="Reva O.N."/>
            <person name="Martinez-Gomariz M."/>
            <person name="Tran H."/>
            <person name="Ferrer M."/>
            <person name="Savchenko A."/>
            <person name="Yakunin A.F."/>
            <person name="Yakimov M.M."/>
            <person name="Golyshina O.V."/>
            <person name="Reinhardt R."/>
            <person name="Golyshin P.N."/>
        </authorList>
    </citation>
    <scope>NUCLEOTIDE SEQUENCE [LARGE SCALE GENOMIC DNA]</scope>
</reference>
<evidence type="ECO:0000313" key="3">
    <source>
        <dbReference type="Proteomes" id="UP000032749"/>
    </source>
</evidence>
<evidence type="ECO:0000256" key="1">
    <source>
        <dbReference type="SAM" id="Phobius"/>
    </source>
</evidence>
<gene>
    <name evidence="2" type="ORF">OLEAN_C21060</name>
</gene>
<dbReference type="AlphaFoldDB" id="R4YMZ1"/>
<keyword evidence="1" id="KW-0472">Membrane</keyword>
<feature type="transmembrane region" description="Helical" evidence="1">
    <location>
        <begin position="78"/>
        <end position="105"/>
    </location>
</feature>
<dbReference type="OrthoDB" id="6121502at2"/>